<feature type="domain" description="Disease resistance R13L4/SHOC-2-like LRR" evidence="4">
    <location>
        <begin position="241"/>
        <end position="362"/>
    </location>
</feature>
<protein>
    <recommendedName>
        <fullName evidence="4">Disease resistance R13L4/SHOC-2-like LRR domain-containing protein</fullName>
    </recommendedName>
</protein>
<dbReference type="InterPro" id="IPR003591">
    <property type="entry name" value="Leu-rich_rpt_typical-subtyp"/>
</dbReference>
<evidence type="ECO:0000313" key="5">
    <source>
        <dbReference type="EMBL" id="AXE21292.1"/>
    </source>
</evidence>
<evidence type="ECO:0000259" key="4">
    <source>
        <dbReference type="Pfam" id="PF23598"/>
    </source>
</evidence>
<keyword evidence="1" id="KW-0433">Leucine-rich repeat</keyword>
<evidence type="ECO:0000256" key="2">
    <source>
        <dbReference type="ARBA" id="ARBA00022737"/>
    </source>
</evidence>
<accession>A0A344TRM1</accession>
<dbReference type="Proteomes" id="UP000251993">
    <property type="component" value="Chromosome"/>
</dbReference>
<keyword evidence="6" id="KW-1185">Reference proteome</keyword>
<proteinExistence type="predicted"/>
<dbReference type="PANTHER" id="PTHR48051">
    <property type="match status" value="1"/>
</dbReference>
<dbReference type="KEGG" id="run:DR864_27890"/>
<dbReference type="OrthoDB" id="922532at2"/>
<dbReference type="InterPro" id="IPR050216">
    <property type="entry name" value="LRR_domain-containing"/>
</dbReference>
<evidence type="ECO:0000313" key="6">
    <source>
        <dbReference type="Proteomes" id="UP000251993"/>
    </source>
</evidence>
<evidence type="ECO:0000256" key="3">
    <source>
        <dbReference type="SAM" id="SignalP"/>
    </source>
</evidence>
<dbReference type="SMART" id="SM00364">
    <property type="entry name" value="LRR_BAC"/>
    <property type="match status" value="7"/>
</dbReference>
<dbReference type="AlphaFoldDB" id="A0A344TRM1"/>
<name>A0A344TRM1_9BACT</name>
<dbReference type="Pfam" id="PF00560">
    <property type="entry name" value="LRR_1"/>
    <property type="match status" value="1"/>
</dbReference>
<evidence type="ECO:0000256" key="1">
    <source>
        <dbReference type="ARBA" id="ARBA00022614"/>
    </source>
</evidence>
<dbReference type="PROSITE" id="PS51450">
    <property type="entry name" value="LRR"/>
    <property type="match status" value="2"/>
</dbReference>
<feature type="chain" id="PRO_5016608004" description="Disease resistance R13L4/SHOC-2-like LRR domain-containing protein" evidence="3">
    <location>
        <begin position="19"/>
        <end position="462"/>
    </location>
</feature>
<dbReference type="SMART" id="SM00369">
    <property type="entry name" value="LRR_TYP"/>
    <property type="match status" value="7"/>
</dbReference>
<dbReference type="Pfam" id="PF23598">
    <property type="entry name" value="LRR_14"/>
    <property type="match status" value="1"/>
</dbReference>
<feature type="signal peptide" evidence="3">
    <location>
        <begin position="1"/>
        <end position="18"/>
    </location>
</feature>
<dbReference type="InterPro" id="IPR055414">
    <property type="entry name" value="LRR_R13L4/SHOC2-like"/>
</dbReference>
<dbReference type="Gene3D" id="3.80.10.10">
    <property type="entry name" value="Ribonuclease Inhibitor"/>
    <property type="match status" value="2"/>
</dbReference>
<dbReference type="SUPFAM" id="SSF52058">
    <property type="entry name" value="L domain-like"/>
    <property type="match status" value="1"/>
</dbReference>
<reference evidence="5 6" key="1">
    <citation type="submission" date="2018-07" db="EMBL/GenBank/DDBJ databases">
        <title>Genome sequencing of Runella.</title>
        <authorList>
            <person name="Baek M.-G."/>
            <person name="Yi H."/>
        </authorList>
    </citation>
    <scope>NUCLEOTIDE SEQUENCE [LARGE SCALE GENOMIC DNA]</scope>
    <source>
        <strain evidence="5 6">HYN0085</strain>
    </source>
</reference>
<keyword evidence="2" id="KW-0677">Repeat</keyword>
<sequence length="462" mass="53295">MKLIYGTLFFLSLFSASAQINIMHFAEAAKKGFTYRKLDSLYRGQRLFYEGTREEYVKEENALLRRKSQIARKIFGIRTDPAAITYHLYTGKTGKFEYLLYEIRGRISPQSEKELIDSLRILLDNYRFGVKIVSSHVSSHFLNLGLIRTIPKGDSVISSLEAALSTTRPDTVKILALNQLELTKVPDVIYRFSNMKELNLSFNELKNVSIDITRLPKLQQIWLNSNQLTDGKLQLPKNKTLRILNIQGNQFTNIPAAVKNCRRLKSLWMGYNNLTALNNRSFTKMRRLQDINLYSCGLKSIPKGIVKMRRLEVLDVYYNELSTLPSSLSRMRKLQQLALSHNQLTQLPNNLGKLKNLQTLYMHHNRLAQLPNSIGKLKSLQILDIGYNQFSTLPNQIAYLQRVEEIDMSYNNLSEVPAPIPHLRQLKKVYLRENPVAQDLQLRERSKSIVQVLEGNDIQVSY</sequence>
<organism evidence="5 6">
    <name type="scientific">Runella rosea</name>
    <dbReference type="NCBI Taxonomy" id="2259595"/>
    <lineage>
        <taxon>Bacteria</taxon>
        <taxon>Pseudomonadati</taxon>
        <taxon>Bacteroidota</taxon>
        <taxon>Cytophagia</taxon>
        <taxon>Cytophagales</taxon>
        <taxon>Spirosomataceae</taxon>
        <taxon>Runella</taxon>
    </lineage>
</organism>
<dbReference type="RefSeq" id="WP_114070053.1">
    <property type="nucleotide sequence ID" value="NZ_CP030850.1"/>
</dbReference>
<keyword evidence="3" id="KW-0732">Signal</keyword>
<gene>
    <name evidence="5" type="ORF">DR864_27890</name>
</gene>
<dbReference type="EMBL" id="CP030850">
    <property type="protein sequence ID" value="AXE21292.1"/>
    <property type="molecule type" value="Genomic_DNA"/>
</dbReference>
<dbReference type="GO" id="GO:0005737">
    <property type="term" value="C:cytoplasm"/>
    <property type="evidence" value="ECO:0007669"/>
    <property type="project" value="TreeGrafter"/>
</dbReference>
<dbReference type="InterPro" id="IPR032675">
    <property type="entry name" value="LRR_dom_sf"/>
</dbReference>
<dbReference type="InterPro" id="IPR001611">
    <property type="entry name" value="Leu-rich_rpt"/>
</dbReference>
<dbReference type="PANTHER" id="PTHR48051:SF1">
    <property type="entry name" value="RAS SUPPRESSOR PROTEIN 1"/>
    <property type="match status" value="1"/>
</dbReference>